<evidence type="ECO:0000259" key="11">
    <source>
        <dbReference type="Pfam" id="PF03033"/>
    </source>
</evidence>
<keyword evidence="2" id="KW-0132">Cell division</keyword>
<gene>
    <name evidence="13" type="primary">murG</name>
    <name evidence="13" type="ORF">COS49_02015</name>
</gene>
<dbReference type="GO" id="GO:0008360">
    <property type="term" value="P:regulation of cell shape"/>
    <property type="evidence" value="ECO:0007669"/>
    <property type="project" value="UniProtKB-KW"/>
</dbReference>
<dbReference type="PANTHER" id="PTHR21015:SF22">
    <property type="entry name" value="GLYCOSYLTRANSFERASE"/>
    <property type="match status" value="1"/>
</dbReference>
<evidence type="ECO:0000256" key="10">
    <source>
        <dbReference type="SAM" id="Phobius"/>
    </source>
</evidence>
<feature type="transmembrane region" description="Helical" evidence="10">
    <location>
        <begin position="53"/>
        <end position="77"/>
    </location>
</feature>
<dbReference type="Pfam" id="PF03033">
    <property type="entry name" value="Glyco_transf_28"/>
    <property type="match status" value="1"/>
</dbReference>
<feature type="non-terminal residue" evidence="13">
    <location>
        <position position="1"/>
    </location>
</feature>
<evidence type="ECO:0000256" key="7">
    <source>
        <dbReference type="ARBA" id="ARBA00023136"/>
    </source>
</evidence>
<dbReference type="GO" id="GO:0009252">
    <property type="term" value="P:peptidoglycan biosynthetic process"/>
    <property type="evidence" value="ECO:0007669"/>
    <property type="project" value="UniProtKB-KW"/>
</dbReference>
<dbReference type="Gene3D" id="3.40.50.2000">
    <property type="entry name" value="Glycogen Phosphorylase B"/>
    <property type="match status" value="2"/>
</dbReference>
<keyword evidence="8" id="KW-0131">Cell cycle</keyword>
<evidence type="ECO:0000256" key="4">
    <source>
        <dbReference type="ARBA" id="ARBA00022679"/>
    </source>
</evidence>
<dbReference type="GO" id="GO:0005975">
    <property type="term" value="P:carbohydrate metabolic process"/>
    <property type="evidence" value="ECO:0007669"/>
    <property type="project" value="InterPro"/>
</dbReference>
<keyword evidence="7 10" id="KW-0472">Membrane</keyword>
<dbReference type="InterPro" id="IPR004276">
    <property type="entry name" value="GlycoTrans_28_N"/>
</dbReference>
<dbReference type="GO" id="GO:0051301">
    <property type="term" value="P:cell division"/>
    <property type="evidence" value="ECO:0007669"/>
    <property type="project" value="UniProtKB-KW"/>
</dbReference>
<proteinExistence type="inferred from homology"/>
<dbReference type="InterPro" id="IPR006009">
    <property type="entry name" value="GlcNAc_MurG"/>
</dbReference>
<feature type="domain" description="Glycosyltransferase family 28 N-terminal" evidence="11">
    <location>
        <begin position="24"/>
        <end position="130"/>
    </location>
</feature>
<dbReference type="GO" id="GO:0071555">
    <property type="term" value="P:cell wall organization"/>
    <property type="evidence" value="ECO:0007669"/>
    <property type="project" value="UniProtKB-KW"/>
</dbReference>
<keyword evidence="4 13" id="KW-0808">Transferase</keyword>
<evidence type="ECO:0000256" key="8">
    <source>
        <dbReference type="ARBA" id="ARBA00023306"/>
    </source>
</evidence>
<protein>
    <submittedName>
        <fullName evidence="13">Undecaprenyldiphospho-muramoylpentapeptide beta-N-acetylglucosaminyltransferase</fullName>
    </submittedName>
</protein>
<evidence type="ECO:0000313" key="13">
    <source>
        <dbReference type="EMBL" id="PIV10158.1"/>
    </source>
</evidence>
<dbReference type="NCBIfam" id="TIGR01133">
    <property type="entry name" value="murG"/>
    <property type="match status" value="1"/>
</dbReference>
<organism evidence="13 14">
    <name type="scientific">Candidatus Portnoybacteria bacterium CG03_land_8_20_14_0_80_41_10</name>
    <dbReference type="NCBI Taxonomy" id="1974808"/>
    <lineage>
        <taxon>Bacteria</taxon>
        <taxon>Candidatus Portnoyibacteriota</taxon>
    </lineage>
</organism>
<evidence type="ECO:0000256" key="1">
    <source>
        <dbReference type="ARBA" id="ARBA00022475"/>
    </source>
</evidence>
<dbReference type="AlphaFoldDB" id="A0A2M7BUC4"/>
<dbReference type="Pfam" id="PF04101">
    <property type="entry name" value="Glyco_tran_28_C"/>
    <property type="match status" value="1"/>
</dbReference>
<keyword evidence="10" id="KW-1133">Transmembrane helix</keyword>
<keyword evidence="10" id="KW-0812">Transmembrane</keyword>
<dbReference type="HAMAP" id="MF_00033">
    <property type="entry name" value="MurG"/>
    <property type="match status" value="1"/>
</dbReference>
<dbReference type="PANTHER" id="PTHR21015">
    <property type="entry name" value="UDP-N-ACETYLGLUCOSAMINE--N-ACETYLMURAMYL-(PENTAPEPTIDE) PYROPHOSPHORYL-UNDECAPRENOL N-ACETYLGLUCOSAMINE TRANSFERASE 1"/>
    <property type="match status" value="1"/>
</dbReference>
<dbReference type="CDD" id="cd03785">
    <property type="entry name" value="GT28_MurG"/>
    <property type="match status" value="1"/>
</dbReference>
<evidence type="ECO:0000313" key="14">
    <source>
        <dbReference type="Proteomes" id="UP000229894"/>
    </source>
</evidence>
<keyword evidence="6" id="KW-0573">Peptidoglycan synthesis</keyword>
<keyword evidence="1" id="KW-1003">Cell membrane</keyword>
<dbReference type="GO" id="GO:0050511">
    <property type="term" value="F:undecaprenyldiphospho-muramoylpentapeptide beta-N-acetylglucosaminyltransferase activity"/>
    <property type="evidence" value="ECO:0007669"/>
    <property type="project" value="InterPro"/>
</dbReference>
<evidence type="ECO:0000256" key="3">
    <source>
        <dbReference type="ARBA" id="ARBA00022676"/>
    </source>
</evidence>
<keyword evidence="9" id="KW-0961">Cell wall biogenesis/degradation</keyword>
<evidence type="ECO:0000259" key="12">
    <source>
        <dbReference type="Pfam" id="PF04101"/>
    </source>
</evidence>
<evidence type="ECO:0000256" key="9">
    <source>
        <dbReference type="ARBA" id="ARBA00023316"/>
    </source>
</evidence>
<keyword evidence="3 13" id="KW-0328">Glycosyltransferase</keyword>
<accession>A0A2M7BUC4</accession>
<feature type="domain" description="Glycosyl transferase family 28 C-terminal" evidence="12">
    <location>
        <begin position="183"/>
        <end position="340"/>
    </location>
</feature>
<dbReference type="SUPFAM" id="SSF53756">
    <property type="entry name" value="UDP-Glycosyltransferase/glycogen phosphorylase"/>
    <property type="match status" value="1"/>
</dbReference>
<dbReference type="EMBL" id="PEUX01000041">
    <property type="protein sequence ID" value="PIV10158.1"/>
    <property type="molecule type" value="Genomic_DNA"/>
</dbReference>
<evidence type="ECO:0000256" key="2">
    <source>
        <dbReference type="ARBA" id="ARBA00022618"/>
    </source>
</evidence>
<evidence type="ECO:0000256" key="6">
    <source>
        <dbReference type="ARBA" id="ARBA00022984"/>
    </source>
</evidence>
<comment type="caution">
    <text evidence="13">The sequence shown here is derived from an EMBL/GenBank/DDBJ whole genome shotgun (WGS) entry which is preliminary data.</text>
</comment>
<reference evidence="14" key="1">
    <citation type="submission" date="2017-09" db="EMBL/GenBank/DDBJ databases">
        <title>Depth-based differentiation of microbial function through sediment-hosted aquifers and enrichment of novel symbionts in the deep terrestrial subsurface.</title>
        <authorList>
            <person name="Probst A.J."/>
            <person name="Ladd B."/>
            <person name="Jarett J.K."/>
            <person name="Geller-Mcgrath D.E."/>
            <person name="Sieber C.M.K."/>
            <person name="Emerson J.B."/>
            <person name="Anantharaman K."/>
            <person name="Thomas B.C."/>
            <person name="Malmstrom R."/>
            <person name="Stieglmeier M."/>
            <person name="Klingl A."/>
            <person name="Woyke T."/>
            <person name="Ryan C.M."/>
            <person name="Banfield J.F."/>
        </authorList>
    </citation>
    <scope>NUCLEOTIDE SEQUENCE [LARGE SCALE GENOMIC DNA]</scope>
</reference>
<evidence type="ECO:0000256" key="5">
    <source>
        <dbReference type="ARBA" id="ARBA00022960"/>
    </source>
</evidence>
<dbReference type="Proteomes" id="UP000229894">
    <property type="component" value="Unassembled WGS sequence"/>
</dbReference>
<keyword evidence="5" id="KW-0133">Cell shape</keyword>
<name>A0A2M7BUC4_9BACT</name>
<sequence>LKQIYAQSMAPIGPAEETALEMFFLGPNGWTRGLLEKEGIKTRTILAGKLRRYFSIWTLFDLIKIPLGLCQALWYLYFWMPDVIFSKGGYGSMPVVLVGWLYRIPILIHESDTIPGLANRWAAKLSRRIALSFDSTKEYFPPQKTALVGNPVRSEIIQICRTDSQEVKEEAKKLFQISSQKQIILILGGSQGAHSLNEFILQILPQLLEKYEVIHQVGSKNYPQIEKKIGQSRPTNYRFYPFLDEVQYAAAYLLADLIISRAGAGTIFEIAACAKPSILIPLPQAASDHQKENAFAYAQAGANLVIEQNNLTPNLFLSKIDQILNNPELAQKMSQSAQNFYRPETAQKIGQELIEMGK</sequence>
<dbReference type="InterPro" id="IPR007235">
    <property type="entry name" value="Glyco_trans_28_C"/>
</dbReference>